<organism evidence="1 2">
    <name type="scientific">Dichomitus squalens</name>
    <dbReference type="NCBI Taxonomy" id="114155"/>
    <lineage>
        <taxon>Eukaryota</taxon>
        <taxon>Fungi</taxon>
        <taxon>Dikarya</taxon>
        <taxon>Basidiomycota</taxon>
        <taxon>Agaricomycotina</taxon>
        <taxon>Agaricomycetes</taxon>
        <taxon>Polyporales</taxon>
        <taxon>Polyporaceae</taxon>
        <taxon>Dichomitus</taxon>
    </lineage>
</organism>
<dbReference type="AlphaFoldDB" id="A0A4Q9QCS3"/>
<gene>
    <name evidence="1" type="ORF">BD310DRAFT_839657</name>
</gene>
<evidence type="ECO:0000313" key="1">
    <source>
        <dbReference type="EMBL" id="TBU64514.1"/>
    </source>
</evidence>
<reference evidence="1 2" key="1">
    <citation type="submission" date="2019-01" db="EMBL/GenBank/DDBJ databases">
        <title>Draft genome sequences of three monokaryotic isolates of the white-rot basidiomycete fungus Dichomitus squalens.</title>
        <authorList>
            <consortium name="DOE Joint Genome Institute"/>
            <person name="Lopez S.C."/>
            <person name="Andreopoulos B."/>
            <person name="Pangilinan J."/>
            <person name="Lipzen A."/>
            <person name="Riley R."/>
            <person name="Ahrendt S."/>
            <person name="Ng V."/>
            <person name="Barry K."/>
            <person name="Daum C."/>
            <person name="Grigoriev I.V."/>
            <person name="Hilden K.S."/>
            <person name="Makela M.R."/>
            <person name="de Vries R.P."/>
        </authorList>
    </citation>
    <scope>NUCLEOTIDE SEQUENCE [LARGE SCALE GENOMIC DNA]</scope>
    <source>
        <strain evidence="1 2">CBS 464.89</strain>
    </source>
</reference>
<keyword evidence="2" id="KW-1185">Reference proteome</keyword>
<evidence type="ECO:0000313" key="2">
    <source>
        <dbReference type="Proteomes" id="UP000292082"/>
    </source>
</evidence>
<accession>A0A4Q9QCS3</accession>
<protein>
    <submittedName>
        <fullName evidence="1">Uncharacterized protein</fullName>
    </submittedName>
</protein>
<dbReference type="Proteomes" id="UP000292082">
    <property type="component" value="Unassembled WGS sequence"/>
</dbReference>
<proteinExistence type="predicted"/>
<name>A0A4Q9QCS3_9APHY</name>
<sequence length="412" mass="46339">MQEDAERTWTAGTLPKARGIVASKAPSMELEDDRHIPRRARAYSHSARNPLLHHVDTWIYSILPTTVRSSIPTLVLLYCVLSVWLFSGYITFGLGYLSRAPDTHVTPQEPSALESLPQDHLLSKVSSLHPLTLDPDVLGTRIDLSAFSACIWATEEELDMIVPWAERWTGPLSLLVTTTASRGSPRHGTLLSNLARLQAKNSVLQQTLSAHILHLGPSTEARPNAFLNLARLLSPSPQAVLFPGNLSYTPPKNLHKSLMAQQRYSSSAMAGQMHKRKPVVLTMRDHTSFPFTPLAPLVLSRDDSTWCTERFFYNVSRSMDWEECLWQVWLANFGDLEVKALQGWIPVSQDRPDGWLSENAAMKIHRRLSTKFRSETCALAVRRFTALRDLGSNVDIKKARWLKRVCRGWSSA</sequence>
<dbReference type="EMBL" id="ML145086">
    <property type="protein sequence ID" value="TBU64514.1"/>
    <property type="molecule type" value="Genomic_DNA"/>
</dbReference>